<evidence type="ECO:0000313" key="3">
    <source>
        <dbReference type="Proteomes" id="UP001320898"/>
    </source>
</evidence>
<sequence>MTPMTQRARAVLLTAVGFFATIAAVATPAMACPEGETRFRNGVQYTCTCYTGGNGKKTCLWQAD</sequence>
<dbReference type="RefSeq" id="WP_261615267.1">
    <property type="nucleotide sequence ID" value="NZ_JALIDZ010000003.1"/>
</dbReference>
<evidence type="ECO:0000313" key="2">
    <source>
        <dbReference type="EMBL" id="MCT8971693.1"/>
    </source>
</evidence>
<accession>A0AAW5QYH1</accession>
<evidence type="ECO:0000256" key="1">
    <source>
        <dbReference type="SAM" id="SignalP"/>
    </source>
</evidence>
<feature type="chain" id="PRO_5043408906" evidence="1">
    <location>
        <begin position="32"/>
        <end position="64"/>
    </location>
</feature>
<dbReference type="AlphaFoldDB" id="A0AAW5QYH1"/>
<dbReference type="EMBL" id="JALIDZ010000003">
    <property type="protein sequence ID" value="MCT8971693.1"/>
    <property type="molecule type" value="Genomic_DNA"/>
</dbReference>
<dbReference type="Proteomes" id="UP001320898">
    <property type="component" value="Unassembled WGS sequence"/>
</dbReference>
<proteinExistence type="predicted"/>
<gene>
    <name evidence="2" type="ORF">MUB46_07490</name>
</gene>
<protein>
    <submittedName>
        <fullName evidence="2">Uncharacterized protein</fullName>
    </submittedName>
</protein>
<reference evidence="2 3" key="1">
    <citation type="submission" date="2022-04" db="EMBL/GenBank/DDBJ databases">
        <authorList>
            <person name="Ye Y.-Q."/>
            <person name="Du Z.-J."/>
        </authorList>
    </citation>
    <scope>NUCLEOTIDE SEQUENCE [LARGE SCALE GENOMIC DNA]</scope>
    <source>
        <strain evidence="2 3">A6E488</strain>
    </source>
</reference>
<feature type="signal peptide" evidence="1">
    <location>
        <begin position="1"/>
        <end position="31"/>
    </location>
</feature>
<keyword evidence="1" id="KW-0732">Signal</keyword>
<keyword evidence="3" id="KW-1185">Reference proteome</keyword>
<organism evidence="2 3">
    <name type="scientific">Microbaculum marinisediminis</name>
    <dbReference type="NCBI Taxonomy" id="2931392"/>
    <lineage>
        <taxon>Bacteria</taxon>
        <taxon>Pseudomonadati</taxon>
        <taxon>Pseudomonadota</taxon>
        <taxon>Alphaproteobacteria</taxon>
        <taxon>Hyphomicrobiales</taxon>
        <taxon>Tepidamorphaceae</taxon>
        <taxon>Microbaculum</taxon>
    </lineage>
</organism>
<comment type="caution">
    <text evidence="2">The sequence shown here is derived from an EMBL/GenBank/DDBJ whole genome shotgun (WGS) entry which is preliminary data.</text>
</comment>
<name>A0AAW5QYH1_9HYPH</name>